<protein>
    <submittedName>
        <fullName evidence="2">NAD-dependent epimerase</fullName>
    </submittedName>
</protein>
<dbReference type="InterPro" id="IPR036291">
    <property type="entry name" value="NAD(P)-bd_dom_sf"/>
</dbReference>
<dbReference type="GO" id="GO:0005737">
    <property type="term" value="C:cytoplasm"/>
    <property type="evidence" value="ECO:0007669"/>
    <property type="project" value="TreeGrafter"/>
</dbReference>
<dbReference type="KEGG" id="hhg:XM38_049860"/>
<gene>
    <name evidence="2" type="ORF">XM38_049860</name>
</gene>
<dbReference type="Proteomes" id="UP000191901">
    <property type="component" value="Chromosome"/>
</dbReference>
<accession>A0A1Z3HUR7</accession>
<dbReference type="PANTHER" id="PTHR48079:SF6">
    <property type="entry name" value="NAD(P)-BINDING DOMAIN-CONTAINING PROTEIN-RELATED"/>
    <property type="match status" value="1"/>
</dbReference>
<dbReference type="InterPro" id="IPR051783">
    <property type="entry name" value="NAD(P)-dependent_oxidoreduct"/>
</dbReference>
<sequence length="276" mass="30486">MRAAILGTGYVGQAVARHWQGLGLQVTATTTRSERVGALQAVADRVQVVRGDDEAGLRQLLVDHDLLLVSVGRGRGASYEETYLRTAQTLARVLPDIPSLSQLLFTSTCSVYGNHQGQWVREDTPPQPATANAKIMIETEQVLLERNRPDLKVCILRLGGIYGPERDLARIFQRSAGSTRPGTGNSPSNWIHLDDIVGAIDFVRQHQLQGLYNLVQDEIPTIRALIDRVCHRHGLPAVTWDPSQPSSRSYNARIANQKIKAAGYALRHPSFDQLKD</sequence>
<organism evidence="2 3">
    <name type="scientific">Halomicronema hongdechloris C2206</name>
    <dbReference type="NCBI Taxonomy" id="1641165"/>
    <lineage>
        <taxon>Bacteria</taxon>
        <taxon>Bacillati</taxon>
        <taxon>Cyanobacteriota</taxon>
        <taxon>Cyanophyceae</taxon>
        <taxon>Nodosilineales</taxon>
        <taxon>Nodosilineaceae</taxon>
        <taxon>Halomicronema</taxon>
    </lineage>
</organism>
<evidence type="ECO:0000259" key="1">
    <source>
        <dbReference type="Pfam" id="PF01370"/>
    </source>
</evidence>
<dbReference type="InterPro" id="IPR001509">
    <property type="entry name" value="Epimerase_deHydtase"/>
</dbReference>
<keyword evidence="3" id="KW-1185">Reference proteome</keyword>
<feature type="domain" description="NAD-dependent epimerase/dehydratase" evidence="1">
    <location>
        <begin position="7"/>
        <end position="207"/>
    </location>
</feature>
<name>A0A1Z3HUR7_9CYAN</name>
<reference evidence="2 3" key="1">
    <citation type="journal article" date="2016" name="Biochim. Biophys. Acta">
        <title>Characterization of red-shifted phycobilisomes isolated from the chlorophyll f-containing cyanobacterium Halomicronema hongdechloris.</title>
        <authorList>
            <person name="Li Y."/>
            <person name="Lin Y."/>
            <person name="Garvey C.J."/>
            <person name="Birch D."/>
            <person name="Corkery R.W."/>
            <person name="Loughlin P.C."/>
            <person name="Scheer H."/>
            <person name="Willows R.D."/>
            <person name="Chen M."/>
        </authorList>
    </citation>
    <scope>NUCLEOTIDE SEQUENCE [LARGE SCALE GENOMIC DNA]</scope>
    <source>
        <strain evidence="2 3">C2206</strain>
    </source>
</reference>
<dbReference type="SUPFAM" id="SSF51735">
    <property type="entry name" value="NAD(P)-binding Rossmann-fold domains"/>
    <property type="match status" value="1"/>
</dbReference>
<proteinExistence type="predicted"/>
<dbReference type="Gene3D" id="3.40.50.720">
    <property type="entry name" value="NAD(P)-binding Rossmann-like Domain"/>
    <property type="match status" value="1"/>
</dbReference>
<dbReference type="CDD" id="cd05266">
    <property type="entry name" value="SDR_a4"/>
    <property type="match status" value="1"/>
</dbReference>
<dbReference type="Pfam" id="PF01370">
    <property type="entry name" value="Epimerase"/>
    <property type="match status" value="1"/>
</dbReference>
<dbReference type="AlphaFoldDB" id="A0A1Z3HUR7"/>
<dbReference type="RefSeq" id="WP_080805206.1">
    <property type="nucleotide sequence ID" value="NZ_CP021983.2"/>
</dbReference>
<dbReference type="EMBL" id="CP021983">
    <property type="protein sequence ID" value="ASC74012.1"/>
    <property type="molecule type" value="Genomic_DNA"/>
</dbReference>
<dbReference type="PANTHER" id="PTHR48079">
    <property type="entry name" value="PROTEIN YEEZ"/>
    <property type="match status" value="1"/>
</dbReference>
<evidence type="ECO:0000313" key="3">
    <source>
        <dbReference type="Proteomes" id="UP000191901"/>
    </source>
</evidence>
<dbReference type="GO" id="GO:0004029">
    <property type="term" value="F:aldehyde dehydrogenase (NAD+) activity"/>
    <property type="evidence" value="ECO:0007669"/>
    <property type="project" value="TreeGrafter"/>
</dbReference>
<dbReference type="OrthoDB" id="9808276at2"/>
<dbReference type="STRING" id="1641165.XM38_01275"/>
<evidence type="ECO:0000313" key="2">
    <source>
        <dbReference type="EMBL" id="ASC74012.1"/>
    </source>
</evidence>